<proteinExistence type="predicted"/>
<accession>A0A2V4UJD7</accession>
<evidence type="ECO:0000313" key="2">
    <source>
        <dbReference type="Proteomes" id="UP000247746"/>
    </source>
</evidence>
<gene>
    <name evidence="1" type="ORF">DFP82_102276</name>
</gene>
<name>A0A2V4UJD7_9GAMM</name>
<dbReference type="InterPro" id="IPR021326">
    <property type="entry name" value="DUF2931"/>
</dbReference>
<dbReference type="OrthoDB" id="5702951at2"/>
<keyword evidence="2" id="KW-1185">Reference proteome</keyword>
<dbReference type="RefSeq" id="WP_110922481.1">
    <property type="nucleotide sequence ID" value="NZ_QJSU01000002.1"/>
</dbReference>
<protein>
    <recommendedName>
        <fullName evidence="3">DUF2931 family protein</fullName>
    </recommendedName>
</protein>
<evidence type="ECO:0000313" key="1">
    <source>
        <dbReference type="EMBL" id="PYE40313.1"/>
    </source>
</evidence>
<evidence type="ECO:0008006" key="3">
    <source>
        <dbReference type="Google" id="ProtNLM"/>
    </source>
</evidence>
<dbReference type="AlphaFoldDB" id="A0A2V4UJD7"/>
<dbReference type="Proteomes" id="UP000247746">
    <property type="component" value="Unassembled WGS sequence"/>
</dbReference>
<sequence length="349" mass="40380">MFDKEIPVKWSTHIFAPRHFRVWLISGECFWYYTEEAGQGLGFSADIGGGWRSTGVLASGGSPPALVKLPLGVQLTWLSTTEKKYYQARITLPRDLMLAEFAKRFEVELYDRSKKAQYTTIDFALAPGGYISLRLGGISVTEIANFQAREIQMSWNFFALTHHFAPETYPEAEFMDDSYKKLPDNIKAMVKEDTFPLTRWKNYSDKLNWYLTTQIEMEACKIWSINGNSQFYTKEEIQKNGGIPQEYVPAWLRLEYKKSGIFYSLTVKFTEQKQGKAEQPDDDLVIYQEFKDFFSSNQLSTAVALVIEDEANKIRAYLTDGYIKQYLTITQFFIQETNVGILKWFDSDK</sequence>
<dbReference type="EMBL" id="QJSU01000002">
    <property type="protein sequence ID" value="PYE40313.1"/>
    <property type="molecule type" value="Genomic_DNA"/>
</dbReference>
<organism evidence="1 2">
    <name type="scientific">Psychrobacter fozii</name>
    <dbReference type="NCBI Taxonomy" id="198480"/>
    <lineage>
        <taxon>Bacteria</taxon>
        <taxon>Pseudomonadati</taxon>
        <taxon>Pseudomonadota</taxon>
        <taxon>Gammaproteobacteria</taxon>
        <taxon>Moraxellales</taxon>
        <taxon>Moraxellaceae</taxon>
        <taxon>Psychrobacter</taxon>
    </lineage>
</organism>
<dbReference type="Pfam" id="PF11153">
    <property type="entry name" value="DUF2931"/>
    <property type="match status" value="1"/>
</dbReference>
<reference evidence="1 2" key="1">
    <citation type="submission" date="2018-06" db="EMBL/GenBank/DDBJ databases">
        <title>Genomic Encyclopedia of Type Strains, Phase III (KMG-III): the genomes of soil and plant-associated and newly described type strains.</title>
        <authorList>
            <person name="Whitman W."/>
        </authorList>
    </citation>
    <scope>NUCLEOTIDE SEQUENCE [LARGE SCALE GENOMIC DNA]</scope>
    <source>
        <strain evidence="1 2">CECT 5889</strain>
    </source>
</reference>
<comment type="caution">
    <text evidence="1">The sequence shown here is derived from an EMBL/GenBank/DDBJ whole genome shotgun (WGS) entry which is preliminary data.</text>
</comment>